<dbReference type="Proteomes" id="UP000215914">
    <property type="component" value="Unassembled WGS sequence"/>
</dbReference>
<dbReference type="EMBL" id="MNCJ02000325">
    <property type="protein sequence ID" value="KAF5787285.1"/>
    <property type="molecule type" value="Genomic_DNA"/>
</dbReference>
<name>A0A9K3HZK6_HELAN</name>
<gene>
    <name evidence="2" type="ORF">HanXRQr2_Chr10g0451021</name>
</gene>
<proteinExistence type="predicted"/>
<comment type="caution">
    <text evidence="2">The sequence shown here is derived from an EMBL/GenBank/DDBJ whole genome shotgun (WGS) entry which is preliminary data.</text>
</comment>
<reference evidence="2" key="2">
    <citation type="submission" date="2020-06" db="EMBL/GenBank/DDBJ databases">
        <title>Helianthus annuus Genome sequencing and assembly Release 2.</title>
        <authorList>
            <person name="Gouzy J."/>
            <person name="Langlade N."/>
            <person name="Munos S."/>
        </authorList>
    </citation>
    <scope>NUCLEOTIDE SEQUENCE</scope>
    <source>
        <tissue evidence="2">Leaves</tissue>
    </source>
</reference>
<dbReference type="Gramene" id="mRNA:HanXRQr2_Chr10g0451021">
    <property type="protein sequence ID" value="mRNA:HanXRQr2_Chr10g0451021"/>
    <property type="gene ID" value="HanXRQr2_Chr10g0451021"/>
</dbReference>
<reference evidence="2" key="1">
    <citation type="journal article" date="2017" name="Nature">
        <title>The sunflower genome provides insights into oil metabolism, flowering and Asterid evolution.</title>
        <authorList>
            <person name="Badouin H."/>
            <person name="Gouzy J."/>
            <person name="Grassa C.J."/>
            <person name="Murat F."/>
            <person name="Staton S.E."/>
            <person name="Cottret L."/>
            <person name="Lelandais-Briere C."/>
            <person name="Owens G.L."/>
            <person name="Carrere S."/>
            <person name="Mayjonade B."/>
            <person name="Legrand L."/>
            <person name="Gill N."/>
            <person name="Kane N.C."/>
            <person name="Bowers J.E."/>
            <person name="Hubner S."/>
            <person name="Bellec A."/>
            <person name="Berard A."/>
            <person name="Berges H."/>
            <person name="Blanchet N."/>
            <person name="Boniface M.C."/>
            <person name="Brunel D."/>
            <person name="Catrice O."/>
            <person name="Chaidir N."/>
            <person name="Claudel C."/>
            <person name="Donnadieu C."/>
            <person name="Faraut T."/>
            <person name="Fievet G."/>
            <person name="Helmstetter N."/>
            <person name="King M."/>
            <person name="Knapp S.J."/>
            <person name="Lai Z."/>
            <person name="Le Paslier M.C."/>
            <person name="Lippi Y."/>
            <person name="Lorenzon L."/>
            <person name="Mandel J.R."/>
            <person name="Marage G."/>
            <person name="Marchand G."/>
            <person name="Marquand E."/>
            <person name="Bret-Mestries E."/>
            <person name="Morien E."/>
            <person name="Nambeesan S."/>
            <person name="Nguyen T."/>
            <person name="Pegot-Espagnet P."/>
            <person name="Pouilly N."/>
            <person name="Raftis F."/>
            <person name="Sallet E."/>
            <person name="Schiex T."/>
            <person name="Thomas J."/>
            <person name="Vandecasteele C."/>
            <person name="Vares D."/>
            <person name="Vear F."/>
            <person name="Vautrin S."/>
            <person name="Crespi M."/>
            <person name="Mangin B."/>
            <person name="Burke J.M."/>
            <person name="Salse J."/>
            <person name="Munos S."/>
            <person name="Vincourt P."/>
            <person name="Rieseberg L.H."/>
            <person name="Langlade N.B."/>
        </authorList>
    </citation>
    <scope>NUCLEOTIDE SEQUENCE</scope>
    <source>
        <tissue evidence="2">Leaves</tissue>
    </source>
</reference>
<feature type="region of interest" description="Disordered" evidence="1">
    <location>
        <begin position="1"/>
        <end position="29"/>
    </location>
</feature>
<sequence>MLVMLDETRHGTGEEHLGGGRGGGGHRHSGGRERVVVIAFVGRGQDCFIFCTSLLLVF</sequence>
<dbReference type="AlphaFoldDB" id="A0A9K3HZK6"/>
<evidence type="ECO:0000313" key="2">
    <source>
        <dbReference type="EMBL" id="KAF5787285.1"/>
    </source>
</evidence>
<feature type="compositionally biased region" description="Basic and acidic residues" evidence="1">
    <location>
        <begin position="1"/>
        <end position="18"/>
    </location>
</feature>
<evidence type="ECO:0000313" key="3">
    <source>
        <dbReference type="Proteomes" id="UP000215914"/>
    </source>
</evidence>
<accession>A0A9K3HZK6</accession>
<protein>
    <submittedName>
        <fullName evidence="2">Uncharacterized protein</fullName>
    </submittedName>
</protein>
<evidence type="ECO:0000256" key="1">
    <source>
        <dbReference type="SAM" id="MobiDB-lite"/>
    </source>
</evidence>
<keyword evidence="3" id="KW-1185">Reference proteome</keyword>
<organism evidence="2 3">
    <name type="scientific">Helianthus annuus</name>
    <name type="common">Common sunflower</name>
    <dbReference type="NCBI Taxonomy" id="4232"/>
    <lineage>
        <taxon>Eukaryota</taxon>
        <taxon>Viridiplantae</taxon>
        <taxon>Streptophyta</taxon>
        <taxon>Embryophyta</taxon>
        <taxon>Tracheophyta</taxon>
        <taxon>Spermatophyta</taxon>
        <taxon>Magnoliopsida</taxon>
        <taxon>eudicotyledons</taxon>
        <taxon>Gunneridae</taxon>
        <taxon>Pentapetalae</taxon>
        <taxon>asterids</taxon>
        <taxon>campanulids</taxon>
        <taxon>Asterales</taxon>
        <taxon>Asteraceae</taxon>
        <taxon>Asteroideae</taxon>
        <taxon>Heliantheae alliance</taxon>
        <taxon>Heliantheae</taxon>
        <taxon>Helianthus</taxon>
    </lineage>
</organism>